<organism evidence="3 4">
    <name type="scientific">Archangium minus</name>
    <dbReference type="NCBI Taxonomy" id="83450"/>
    <lineage>
        <taxon>Bacteria</taxon>
        <taxon>Pseudomonadati</taxon>
        <taxon>Myxococcota</taxon>
        <taxon>Myxococcia</taxon>
        <taxon>Myxococcales</taxon>
        <taxon>Cystobacterineae</taxon>
        <taxon>Archangiaceae</taxon>
        <taxon>Archangium</taxon>
    </lineage>
</organism>
<feature type="signal peptide" evidence="2">
    <location>
        <begin position="1"/>
        <end position="21"/>
    </location>
</feature>
<reference evidence="3 4" key="1">
    <citation type="submission" date="2019-08" db="EMBL/GenBank/DDBJ databases">
        <title>Archangium and Cystobacter genomes.</title>
        <authorList>
            <person name="Chen I.-C.K."/>
            <person name="Wielgoss S."/>
        </authorList>
    </citation>
    <scope>NUCLEOTIDE SEQUENCE [LARGE SCALE GENOMIC DNA]</scope>
    <source>
        <strain evidence="3 4">Cbm 6</strain>
    </source>
</reference>
<evidence type="ECO:0000256" key="2">
    <source>
        <dbReference type="SAM" id="SignalP"/>
    </source>
</evidence>
<dbReference type="EMBL" id="CP043494">
    <property type="protein sequence ID" value="WNG45475.1"/>
    <property type="molecule type" value="Genomic_DNA"/>
</dbReference>
<gene>
    <name evidence="3" type="ORF">F0U60_16235</name>
</gene>
<sequence>MSQLRLSFGALVLVGSLFTAACGPQPEDAAVEANASTVQQQEGAEATPITGVEETEERKKCDYKDPNLRYVSRDPATCAAILFVCEEGETTFFNECGCGCATTP</sequence>
<name>A0ABY9WNV6_9BACT</name>
<evidence type="ECO:0000256" key="1">
    <source>
        <dbReference type="SAM" id="MobiDB-lite"/>
    </source>
</evidence>
<dbReference type="RefSeq" id="WP_395820374.1">
    <property type="nucleotide sequence ID" value="NZ_CP043494.1"/>
</dbReference>
<dbReference type="PROSITE" id="PS51257">
    <property type="entry name" value="PROKAR_LIPOPROTEIN"/>
    <property type="match status" value="1"/>
</dbReference>
<evidence type="ECO:0008006" key="5">
    <source>
        <dbReference type="Google" id="ProtNLM"/>
    </source>
</evidence>
<evidence type="ECO:0000313" key="3">
    <source>
        <dbReference type="EMBL" id="WNG45475.1"/>
    </source>
</evidence>
<proteinExistence type="predicted"/>
<keyword evidence="4" id="KW-1185">Reference proteome</keyword>
<accession>A0ABY9WNV6</accession>
<dbReference type="Proteomes" id="UP001611383">
    <property type="component" value="Chromosome"/>
</dbReference>
<feature type="chain" id="PRO_5045151775" description="Lipoprotein" evidence="2">
    <location>
        <begin position="22"/>
        <end position="104"/>
    </location>
</feature>
<keyword evidence="2" id="KW-0732">Signal</keyword>
<protein>
    <recommendedName>
        <fullName evidence="5">Lipoprotein</fullName>
    </recommendedName>
</protein>
<evidence type="ECO:0000313" key="4">
    <source>
        <dbReference type="Proteomes" id="UP001611383"/>
    </source>
</evidence>
<feature type="region of interest" description="Disordered" evidence="1">
    <location>
        <begin position="31"/>
        <end position="57"/>
    </location>
</feature>